<evidence type="ECO:0000313" key="1">
    <source>
        <dbReference type="EMBL" id="GAH61241.1"/>
    </source>
</evidence>
<protein>
    <recommendedName>
        <fullName evidence="2">Outer membrane protein beta-barrel domain-containing protein</fullName>
    </recommendedName>
</protein>
<reference evidence="1" key="1">
    <citation type="journal article" date="2014" name="Front. Microbiol.">
        <title>High frequency of phylogenetically diverse reductive dehalogenase-homologous genes in deep subseafloor sedimentary metagenomes.</title>
        <authorList>
            <person name="Kawai M."/>
            <person name="Futagami T."/>
            <person name="Toyoda A."/>
            <person name="Takaki Y."/>
            <person name="Nishi S."/>
            <person name="Hori S."/>
            <person name="Arai W."/>
            <person name="Tsubouchi T."/>
            <person name="Morono Y."/>
            <person name="Uchiyama I."/>
            <person name="Ito T."/>
            <person name="Fujiyama A."/>
            <person name="Inagaki F."/>
            <person name="Takami H."/>
        </authorList>
    </citation>
    <scope>NUCLEOTIDE SEQUENCE</scope>
    <source>
        <strain evidence="1">Expedition CK06-06</strain>
    </source>
</reference>
<proteinExistence type="predicted"/>
<accession>X1GTK6</accession>
<dbReference type="AlphaFoldDB" id="X1GTK6"/>
<evidence type="ECO:0008006" key="2">
    <source>
        <dbReference type="Google" id="ProtNLM"/>
    </source>
</evidence>
<gene>
    <name evidence="1" type="ORF">S03H2_27418</name>
</gene>
<organism evidence="1">
    <name type="scientific">marine sediment metagenome</name>
    <dbReference type="NCBI Taxonomy" id="412755"/>
    <lineage>
        <taxon>unclassified sequences</taxon>
        <taxon>metagenomes</taxon>
        <taxon>ecological metagenomes</taxon>
    </lineage>
</organism>
<dbReference type="Gene3D" id="2.40.160.60">
    <property type="entry name" value="Outer membrane protein transport protein (OMPP1/FadL/TodX)"/>
    <property type="match status" value="1"/>
</dbReference>
<dbReference type="EMBL" id="BARU01016502">
    <property type="protein sequence ID" value="GAH61241.1"/>
    <property type="molecule type" value="Genomic_DNA"/>
</dbReference>
<comment type="caution">
    <text evidence="1">The sequence shown here is derived from an EMBL/GenBank/DDBJ whole genome shotgun (WGS) entry which is preliminary data.</text>
</comment>
<sequence>MKFFHSLILAILSMNTALFAQDASVHNARSIGLAGSDVTCTDLWSGIHNPAGLGLHASYDIGLNYSNRFLMPELGTSSVISAIPVGSGTFSPAYSYFGAKPYNENHIALAYGRLLAKWLSMGIQLAYHRQSVEALDQKSSAITGQVGLLAIPAKCLRIGLHVKNPVGSAYGRLKGEELDSGVQTGISLSEEHNYFLAAQVFEDFYLKWSMYYTYDNRPLSKEGSKNDWAITLLGLEYTF</sequence>
<name>X1GTK6_9ZZZZ</name>